<dbReference type="SUPFAM" id="SSF56935">
    <property type="entry name" value="Porins"/>
    <property type="match status" value="1"/>
</dbReference>
<feature type="chain" id="PRO_5006052511" description="TonB-dependent receptor" evidence="13">
    <location>
        <begin position="23"/>
        <end position="769"/>
    </location>
</feature>
<dbReference type="Proteomes" id="UP000056905">
    <property type="component" value="Chromosome"/>
</dbReference>
<evidence type="ECO:0008006" key="18">
    <source>
        <dbReference type="Google" id="ProtNLM"/>
    </source>
</evidence>
<dbReference type="Pfam" id="PF07715">
    <property type="entry name" value="Plug"/>
    <property type="match status" value="1"/>
</dbReference>
<evidence type="ECO:0000256" key="11">
    <source>
        <dbReference type="PROSITE-ProRule" id="PRU01360"/>
    </source>
</evidence>
<dbReference type="InterPro" id="IPR036942">
    <property type="entry name" value="Beta-barrel_TonB_sf"/>
</dbReference>
<feature type="domain" description="TonB-dependent receptor plug" evidence="15">
    <location>
        <begin position="45"/>
        <end position="153"/>
    </location>
</feature>
<evidence type="ECO:0000256" key="13">
    <source>
        <dbReference type="SAM" id="SignalP"/>
    </source>
</evidence>
<name>A0A0P0NY90_9CAUL</name>
<evidence type="ECO:0000256" key="7">
    <source>
        <dbReference type="ARBA" id="ARBA00023065"/>
    </source>
</evidence>
<dbReference type="PANTHER" id="PTHR32552">
    <property type="entry name" value="FERRICHROME IRON RECEPTOR-RELATED"/>
    <property type="match status" value="1"/>
</dbReference>
<keyword evidence="13" id="KW-0732">Signal</keyword>
<reference evidence="16 17" key="1">
    <citation type="submission" date="2015-10" db="EMBL/GenBank/DDBJ databases">
        <title>Conservation of the essential genome among Caulobacter and Brevundimonas species.</title>
        <authorList>
            <person name="Scott D."/>
            <person name="Ely B."/>
        </authorList>
    </citation>
    <scope>NUCLEOTIDE SEQUENCE [LARGE SCALE GENOMIC DNA]</scope>
    <source>
        <strain evidence="16 17">CB4</strain>
    </source>
</reference>
<dbReference type="KEGG" id="chq:AQ619_06915"/>
<dbReference type="InterPro" id="IPR039426">
    <property type="entry name" value="TonB-dep_rcpt-like"/>
</dbReference>
<feature type="domain" description="TonB-dependent receptor-like beta-barrel" evidence="14">
    <location>
        <begin position="255"/>
        <end position="731"/>
    </location>
</feature>
<keyword evidence="2 11" id="KW-0813">Transport</keyword>
<evidence type="ECO:0000259" key="15">
    <source>
        <dbReference type="Pfam" id="PF07715"/>
    </source>
</evidence>
<evidence type="ECO:0000256" key="5">
    <source>
        <dbReference type="ARBA" id="ARBA00022692"/>
    </source>
</evidence>
<proteinExistence type="inferred from homology"/>
<evidence type="ECO:0000256" key="1">
    <source>
        <dbReference type="ARBA" id="ARBA00004571"/>
    </source>
</evidence>
<evidence type="ECO:0000259" key="14">
    <source>
        <dbReference type="Pfam" id="PF00593"/>
    </source>
</evidence>
<protein>
    <recommendedName>
        <fullName evidence="18">TonB-dependent receptor</fullName>
    </recommendedName>
</protein>
<dbReference type="EMBL" id="CP013002">
    <property type="protein sequence ID" value="ALL13102.1"/>
    <property type="molecule type" value="Genomic_DNA"/>
</dbReference>
<evidence type="ECO:0000256" key="4">
    <source>
        <dbReference type="ARBA" id="ARBA00022496"/>
    </source>
</evidence>
<evidence type="ECO:0000256" key="12">
    <source>
        <dbReference type="RuleBase" id="RU003357"/>
    </source>
</evidence>
<gene>
    <name evidence="16" type="ORF">AQ619_06915</name>
</gene>
<evidence type="ECO:0000256" key="6">
    <source>
        <dbReference type="ARBA" id="ARBA00023004"/>
    </source>
</evidence>
<evidence type="ECO:0000256" key="8">
    <source>
        <dbReference type="ARBA" id="ARBA00023077"/>
    </source>
</evidence>
<dbReference type="PANTHER" id="PTHR32552:SF81">
    <property type="entry name" value="TONB-DEPENDENT OUTER MEMBRANE RECEPTOR"/>
    <property type="match status" value="1"/>
</dbReference>
<dbReference type="AlphaFoldDB" id="A0A0P0NY90"/>
<evidence type="ECO:0000256" key="9">
    <source>
        <dbReference type="ARBA" id="ARBA00023136"/>
    </source>
</evidence>
<dbReference type="PROSITE" id="PS52016">
    <property type="entry name" value="TONB_DEPENDENT_REC_3"/>
    <property type="match status" value="1"/>
</dbReference>
<comment type="subcellular location">
    <subcellularLocation>
        <location evidence="1 11">Cell outer membrane</location>
        <topology evidence="1 11">Multi-pass membrane protein</topology>
    </subcellularLocation>
</comment>
<evidence type="ECO:0000313" key="17">
    <source>
        <dbReference type="Proteomes" id="UP000056905"/>
    </source>
</evidence>
<keyword evidence="9 11" id="KW-0472">Membrane</keyword>
<comment type="similarity">
    <text evidence="11 12">Belongs to the TonB-dependent receptor family.</text>
</comment>
<organism evidence="16 17">
    <name type="scientific">Caulobacter henricii</name>
    <dbReference type="NCBI Taxonomy" id="69395"/>
    <lineage>
        <taxon>Bacteria</taxon>
        <taxon>Pseudomonadati</taxon>
        <taxon>Pseudomonadota</taxon>
        <taxon>Alphaproteobacteria</taxon>
        <taxon>Caulobacterales</taxon>
        <taxon>Caulobacteraceae</taxon>
        <taxon>Caulobacter</taxon>
    </lineage>
</organism>
<dbReference type="GO" id="GO:0009279">
    <property type="term" value="C:cell outer membrane"/>
    <property type="evidence" value="ECO:0007669"/>
    <property type="project" value="UniProtKB-SubCell"/>
</dbReference>
<dbReference type="Pfam" id="PF00593">
    <property type="entry name" value="TonB_dep_Rec_b-barrel"/>
    <property type="match status" value="1"/>
</dbReference>
<dbReference type="CDD" id="cd01347">
    <property type="entry name" value="ligand_gated_channel"/>
    <property type="match status" value="1"/>
</dbReference>
<feature type="signal peptide" evidence="13">
    <location>
        <begin position="1"/>
        <end position="22"/>
    </location>
</feature>
<keyword evidence="8 12" id="KW-0798">TonB box</keyword>
<keyword evidence="3 11" id="KW-1134">Transmembrane beta strand</keyword>
<evidence type="ECO:0000313" key="16">
    <source>
        <dbReference type="EMBL" id="ALL13102.1"/>
    </source>
</evidence>
<evidence type="ECO:0000256" key="2">
    <source>
        <dbReference type="ARBA" id="ARBA00022448"/>
    </source>
</evidence>
<dbReference type="InterPro" id="IPR000531">
    <property type="entry name" value="Beta-barrel_TonB"/>
</dbReference>
<accession>A0A0P0NY90</accession>
<dbReference type="Gene3D" id="2.40.170.20">
    <property type="entry name" value="TonB-dependent receptor, beta-barrel domain"/>
    <property type="match status" value="1"/>
</dbReference>
<keyword evidence="7" id="KW-0406">Ion transport</keyword>
<evidence type="ECO:0000256" key="3">
    <source>
        <dbReference type="ARBA" id="ARBA00022452"/>
    </source>
</evidence>
<dbReference type="InterPro" id="IPR012910">
    <property type="entry name" value="Plug_dom"/>
</dbReference>
<sequence>MLVGTALSTLVLAGVLATPALAQTNEDAPAIAEVIVTAQKRSESLQKVPISISVVTGDAMERANVNSAEQLIQMAPSLSFRKGNSNKDSALTVRGVGTISFASGVEPSVSTVVDGVVYARSGQATADFLDLERVEILRGPQGTLFGKNASAGVISLITRAPKQEMGGYVDASYYEGNEYRVRGAISGPLSETVAGSLAAFFSHYDGNGKNVFNGDDINGYEHNGLRGRLRWEPTEDVTIDFIADYSHNVDNGYADSIGTVFPSAFNDAVFSPSLKPLKPGAGNKDIDNDQSPLTKDINSGFSTQVNWSIGDYTVTSITAYRNWKNQQTRDGDFRSDSPSYVATGALAGDIRSHDYGRLNFDQFTQELRLASPTGQFLEYVAGLYYYHTWESNYFNRTVDKCLSSTLAPVTLGALGAAIPCSKSASVYESNAGIGEFATTLTNYAAFGQGTLNFSPALRGIFGARWTQDEIDFVHRRLRTSGAAALSGVNPTFAATGGTKADGWSGKVGVQYDVVPTMMAYGSYTRGYKGPAMNVFFNMQANDNFGIAPETSDAYEVGLKSRLLDGRLILNVSAFDTTYDNFQANNQDMIGTTVITRLTNAGTVKTQGFEADFTLEPVRNLRINGGYAYIDAKIDKFKCPATGTCAALAINGKPLPYSSKHKLSVNGSYFMPLEGQAFDLDFNVGAQYQSKMGFDINQNPNAVQKGYATADASVAFVGKNNRVRLALIAKNLTDENFVINRIPNGASFLRQITPRDGERYFGATLRYNLF</sequence>
<dbReference type="STRING" id="69395.AQ619_06915"/>
<keyword evidence="5 11" id="KW-0812">Transmembrane</keyword>
<keyword evidence="6" id="KW-0408">Iron</keyword>
<keyword evidence="10 11" id="KW-0998">Cell outer membrane</keyword>
<keyword evidence="4" id="KW-0410">Iron transport</keyword>
<keyword evidence="17" id="KW-1185">Reference proteome</keyword>
<dbReference type="GO" id="GO:0006826">
    <property type="term" value="P:iron ion transport"/>
    <property type="evidence" value="ECO:0007669"/>
    <property type="project" value="UniProtKB-KW"/>
</dbReference>
<evidence type="ECO:0000256" key="10">
    <source>
        <dbReference type="ARBA" id="ARBA00023237"/>
    </source>
</evidence>